<sequence>MGHGLLYQSGVPRGVGQVFEGRGAVGRLRGSTGTRQEVIAVLLVSFSAISLRGVIGIFTPNVTFTYSYIRNTARRTLPSFIVVTRRALNARLLFLFTSLQPLPVLILSPLLASFGRVILILSPFLKLGRLVSSTSQDAR</sequence>
<reference evidence="2 3" key="1">
    <citation type="journal article" date="2015" name="Proc. Natl. Acad. Sci. U.S.A.">
        <title>Expanded metabolic versatility of ubiquitous nitrite-oxidizing bacteria from the genus Nitrospira.</title>
        <authorList>
            <person name="Koch H."/>
            <person name="Lucker S."/>
            <person name="Albertsen M."/>
            <person name="Kitzinger K."/>
            <person name="Herbold C."/>
            <person name="Spieck E."/>
            <person name="Nielsen P.H."/>
            <person name="Wagner M."/>
            <person name="Daims H."/>
        </authorList>
    </citation>
    <scope>NUCLEOTIDE SEQUENCE [LARGE SCALE GENOMIC DNA]</scope>
    <source>
        <strain evidence="2 3">NSP M-1</strain>
    </source>
</reference>
<feature type="transmembrane region" description="Helical" evidence="1">
    <location>
        <begin position="38"/>
        <end position="58"/>
    </location>
</feature>
<name>A0A0K2GGS1_NITMO</name>
<accession>A0A0K2GGS1</accession>
<keyword evidence="1" id="KW-0812">Transmembrane</keyword>
<evidence type="ECO:0000256" key="1">
    <source>
        <dbReference type="SAM" id="Phobius"/>
    </source>
</evidence>
<gene>
    <name evidence="2" type="ORF">NITMOv2_3745</name>
</gene>
<evidence type="ECO:0000313" key="2">
    <source>
        <dbReference type="EMBL" id="ALA60136.1"/>
    </source>
</evidence>
<proteinExistence type="predicted"/>
<feature type="transmembrane region" description="Helical" evidence="1">
    <location>
        <begin position="102"/>
        <end position="125"/>
    </location>
</feature>
<evidence type="ECO:0000313" key="3">
    <source>
        <dbReference type="Proteomes" id="UP000069205"/>
    </source>
</evidence>
<dbReference type="KEGG" id="nmv:NITMOv2_3745"/>
<organism evidence="2 3">
    <name type="scientific">Nitrospira moscoviensis</name>
    <dbReference type="NCBI Taxonomy" id="42253"/>
    <lineage>
        <taxon>Bacteria</taxon>
        <taxon>Pseudomonadati</taxon>
        <taxon>Nitrospirota</taxon>
        <taxon>Nitrospiria</taxon>
        <taxon>Nitrospirales</taxon>
        <taxon>Nitrospiraceae</taxon>
        <taxon>Nitrospira</taxon>
    </lineage>
</organism>
<dbReference type="AlphaFoldDB" id="A0A0K2GGS1"/>
<keyword evidence="3" id="KW-1185">Reference proteome</keyword>
<protein>
    <submittedName>
        <fullName evidence="2">Uncharacterized protein</fullName>
    </submittedName>
</protein>
<dbReference type="EMBL" id="CP011801">
    <property type="protein sequence ID" value="ALA60136.1"/>
    <property type="molecule type" value="Genomic_DNA"/>
</dbReference>
<dbReference type="Proteomes" id="UP000069205">
    <property type="component" value="Chromosome"/>
</dbReference>
<keyword evidence="1" id="KW-1133">Transmembrane helix</keyword>
<dbReference type="STRING" id="42253.NITMOv2_3745"/>
<keyword evidence="1" id="KW-0472">Membrane</keyword>